<comment type="function">
    <text evidence="4">Essential cell division protein that forms a contractile ring structure (Z ring) at the future cell division site. The regulation of the ring assembly controls the timing and the location of cell division. One of the functions of the FtsZ ring is to recruit other cell division proteins to the septum to produce a new cell wall between the dividing cells. Binds GTP and shows GTPase activity.</text>
</comment>
<dbReference type="InterPro" id="IPR036525">
    <property type="entry name" value="Tubulin/FtsZ_GTPase_sf"/>
</dbReference>
<keyword evidence="4" id="KW-0963">Cytoplasm</keyword>
<feature type="binding site" evidence="4">
    <location>
        <position position="143"/>
    </location>
    <ligand>
        <name>GTP</name>
        <dbReference type="ChEBI" id="CHEBI:37565"/>
    </ligand>
</feature>
<dbReference type="InterPro" id="IPR003008">
    <property type="entry name" value="Tubulin_FtsZ_GTPase"/>
</dbReference>
<dbReference type="InterPro" id="IPR045061">
    <property type="entry name" value="FtsZ/CetZ"/>
</dbReference>
<dbReference type="SUPFAM" id="SSF55307">
    <property type="entry name" value="Tubulin C-terminal domain-like"/>
    <property type="match status" value="1"/>
</dbReference>
<evidence type="ECO:0000256" key="2">
    <source>
        <dbReference type="ARBA" id="ARBA00022741"/>
    </source>
</evidence>
<keyword evidence="4" id="KW-0131">Cell cycle</keyword>
<dbReference type="AlphaFoldDB" id="A0A1F7TMD4"/>
<feature type="compositionally biased region" description="Pro residues" evidence="6">
    <location>
        <begin position="387"/>
        <end position="403"/>
    </location>
</feature>
<feature type="binding site" evidence="4">
    <location>
        <position position="139"/>
    </location>
    <ligand>
        <name>GTP</name>
        <dbReference type="ChEBI" id="CHEBI:37565"/>
    </ligand>
</feature>
<dbReference type="NCBIfam" id="TIGR00065">
    <property type="entry name" value="ftsZ"/>
    <property type="match status" value="1"/>
</dbReference>
<dbReference type="SMART" id="SM00865">
    <property type="entry name" value="Tubulin_C"/>
    <property type="match status" value="1"/>
</dbReference>
<comment type="caution">
    <text evidence="4">Lacks conserved residue(s) required for the propagation of feature annotation.</text>
</comment>
<protein>
    <recommendedName>
        <fullName evidence="4 5">Cell division protein FtsZ</fullName>
    </recommendedName>
</protein>
<dbReference type="GO" id="GO:0000917">
    <property type="term" value="P:division septum assembly"/>
    <property type="evidence" value="ECO:0007669"/>
    <property type="project" value="UniProtKB-KW"/>
</dbReference>
<dbReference type="GO" id="GO:0005525">
    <property type="term" value="F:GTP binding"/>
    <property type="evidence" value="ECO:0007669"/>
    <property type="project" value="UniProtKB-UniRule"/>
</dbReference>
<dbReference type="InterPro" id="IPR024757">
    <property type="entry name" value="FtsZ_C"/>
</dbReference>
<feature type="domain" description="Tubulin/FtsZ 2-layer sandwich" evidence="8">
    <location>
        <begin position="207"/>
        <end position="324"/>
    </location>
</feature>
<evidence type="ECO:0000256" key="4">
    <source>
        <dbReference type="HAMAP-Rule" id="MF_00909"/>
    </source>
</evidence>
<sequence>MGEVKPDIETFAKIKVVGIGGGGSAAVTRMISEKIKGVEFIAINTDVQALNQNLAPHRIAIGKTLTRGLGAGMNPEVGMRAAEENAADIRAALEGADMVFVTCGLGGGTGTGAVPEVAKISRDLGALTVAVVTKPFSFEGAQRRRIAEEGYERLASHVDAIITIPNDRVLQIIDKKTSLIEAFAVVDDVLRQGVQGIAELITIPGLINVDFADVKAIMEDSGSALMGIGKASGENRAADAAKQAIASPLLELSIDGARGILFTITGGKDLAMHEVAEAAKIITSAADEDAKVIFGATIDDGLKDEIRITVVATGFDSRERRLTAPGAVEVASQGTWTPSTFLRVRDEDGARMTGKPRLNPFAAPSPKPSAPLPAPVIEEPRPEPKPLPKPAPKPMVSPPPAPTPKQAEEDDMEIPAFIRKKMM</sequence>
<gene>
    <name evidence="4" type="primary">ftsZ</name>
    <name evidence="9" type="ORF">A2856_03685</name>
</gene>
<keyword evidence="2 4" id="KW-0547">Nucleotide-binding</keyword>
<dbReference type="GO" id="GO:0043093">
    <property type="term" value="P:FtsZ-dependent cytokinesis"/>
    <property type="evidence" value="ECO:0007669"/>
    <property type="project" value="UniProtKB-UniRule"/>
</dbReference>
<dbReference type="GO" id="GO:0051258">
    <property type="term" value="P:protein polymerization"/>
    <property type="evidence" value="ECO:0007669"/>
    <property type="project" value="UniProtKB-UniRule"/>
</dbReference>
<comment type="subunit">
    <text evidence="4">Homodimer. Polymerizes to form a dynamic ring structure in a strictly GTP-dependent manner. Interacts directly with several other division proteins.</text>
</comment>
<feature type="region of interest" description="Disordered" evidence="6">
    <location>
        <begin position="346"/>
        <end position="423"/>
    </location>
</feature>
<dbReference type="CDD" id="cd02201">
    <property type="entry name" value="FtsZ_type1"/>
    <property type="match status" value="1"/>
</dbReference>
<dbReference type="InterPro" id="IPR037103">
    <property type="entry name" value="Tubulin/FtsZ-like_C"/>
</dbReference>
<keyword evidence="4" id="KW-0717">Septation</keyword>
<dbReference type="GO" id="GO:0005737">
    <property type="term" value="C:cytoplasm"/>
    <property type="evidence" value="ECO:0007669"/>
    <property type="project" value="UniProtKB-SubCell"/>
</dbReference>
<dbReference type="GO" id="GO:0032153">
    <property type="term" value="C:cell division site"/>
    <property type="evidence" value="ECO:0007669"/>
    <property type="project" value="UniProtKB-UniRule"/>
</dbReference>
<feature type="domain" description="Tubulin/FtsZ GTPase" evidence="7">
    <location>
        <begin position="13"/>
        <end position="205"/>
    </location>
</feature>
<feature type="compositionally biased region" description="Pro residues" evidence="6">
    <location>
        <begin position="363"/>
        <end position="374"/>
    </location>
</feature>
<evidence type="ECO:0000256" key="3">
    <source>
        <dbReference type="ARBA" id="ARBA00023134"/>
    </source>
</evidence>
<dbReference type="InterPro" id="IPR008280">
    <property type="entry name" value="Tub_FtsZ_C"/>
</dbReference>
<organism evidence="9 10">
    <name type="scientific">Candidatus Uhrbacteria bacterium RIFCSPHIGHO2_01_FULL_63_20</name>
    <dbReference type="NCBI Taxonomy" id="1802385"/>
    <lineage>
        <taxon>Bacteria</taxon>
        <taxon>Candidatus Uhriibacteriota</taxon>
    </lineage>
</organism>
<dbReference type="SMART" id="SM00864">
    <property type="entry name" value="Tubulin"/>
    <property type="match status" value="1"/>
</dbReference>
<comment type="caution">
    <text evidence="9">The sequence shown here is derived from an EMBL/GenBank/DDBJ whole genome shotgun (WGS) entry which is preliminary data.</text>
</comment>
<feature type="binding site" evidence="4">
    <location>
        <begin position="108"/>
        <end position="110"/>
    </location>
    <ligand>
        <name>GTP</name>
        <dbReference type="ChEBI" id="CHEBI:37565"/>
    </ligand>
</feature>
<evidence type="ECO:0000256" key="6">
    <source>
        <dbReference type="SAM" id="MobiDB-lite"/>
    </source>
</evidence>
<dbReference type="Pfam" id="PF00091">
    <property type="entry name" value="Tubulin"/>
    <property type="match status" value="1"/>
</dbReference>
<dbReference type="Gene3D" id="3.30.1330.20">
    <property type="entry name" value="Tubulin/FtsZ, C-terminal domain"/>
    <property type="match status" value="1"/>
</dbReference>
<dbReference type="PANTHER" id="PTHR30314:SF3">
    <property type="entry name" value="MITOCHONDRIAL DIVISION PROTEIN FSZA"/>
    <property type="match status" value="1"/>
</dbReference>
<dbReference type="HAMAP" id="MF_00909">
    <property type="entry name" value="FtsZ"/>
    <property type="match status" value="1"/>
</dbReference>
<evidence type="ECO:0000256" key="1">
    <source>
        <dbReference type="ARBA" id="ARBA00009690"/>
    </source>
</evidence>
<dbReference type="InterPro" id="IPR018316">
    <property type="entry name" value="Tubulin/FtsZ_2-layer-sand-dom"/>
</dbReference>
<dbReference type="InterPro" id="IPR000158">
    <property type="entry name" value="Cell_div_FtsZ"/>
</dbReference>
<name>A0A1F7TMD4_9BACT</name>
<keyword evidence="3 4" id="KW-0342">GTP-binding</keyword>
<dbReference type="EMBL" id="MGDT01000003">
    <property type="protein sequence ID" value="OGL67141.1"/>
    <property type="molecule type" value="Genomic_DNA"/>
</dbReference>
<proteinExistence type="inferred from homology"/>
<dbReference type="GO" id="GO:0003924">
    <property type="term" value="F:GTPase activity"/>
    <property type="evidence" value="ECO:0007669"/>
    <property type="project" value="UniProtKB-UniRule"/>
</dbReference>
<comment type="similarity">
    <text evidence="1 4">Belongs to the FtsZ family.</text>
</comment>
<feature type="binding site" evidence="4">
    <location>
        <position position="187"/>
    </location>
    <ligand>
        <name>GTP</name>
        <dbReference type="ChEBI" id="CHEBI:37565"/>
    </ligand>
</feature>
<comment type="subcellular location">
    <subcellularLocation>
        <location evidence="4">Cytoplasm</location>
    </subcellularLocation>
    <text evidence="4">Assembles at midcell at the inner surface of the cytoplasmic membrane.</text>
</comment>
<dbReference type="Proteomes" id="UP000177885">
    <property type="component" value="Unassembled WGS sequence"/>
</dbReference>
<evidence type="ECO:0000313" key="9">
    <source>
        <dbReference type="EMBL" id="OGL67141.1"/>
    </source>
</evidence>
<dbReference type="Gene3D" id="3.40.50.1440">
    <property type="entry name" value="Tubulin/FtsZ, GTPase domain"/>
    <property type="match status" value="1"/>
</dbReference>
<evidence type="ECO:0000313" key="10">
    <source>
        <dbReference type="Proteomes" id="UP000177885"/>
    </source>
</evidence>
<evidence type="ECO:0000259" key="7">
    <source>
        <dbReference type="SMART" id="SM00864"/>
    </source>
</evidence>
<evidence type="ECO:0000256" key="5">
    <source>
        <dbReference type="NCBIfam" id="TIGR00065"/>
    </source>
</evidence>
<dbReference type="FunFam" id="3.40.50.1440:FF:000001">
    <property type="entry name" value="Cell division protein FtsZ"/>
    <property type="match status" value="1"/>
</dbReference>
<dbReference type="Pfam" id="PF12327">
    <property type="entry name" value="FtsZ_C"/>
    <property type="match status" value="1"/>
</dbReference>
<reference evidence="9 10" key="1">
    <citation type="journal article" date="2016" name="Nat. Commun.">
        <title>Thousands of microbial genomes shed light on interconnected biogeochemical processes in an aquifer system.</title>
        <authorList>
            <person name="Anantharaman K."/>
            <person name="Brown C.T."/>
            <person name="Hug L.A."/>
            <person name="Sharon I."/>
            <person name="Castelle C.J."/>
            <person name="Probst A.J."/>
            <person name="Thomas B.C."/>
            <person name="Singh A."/>
            <person name="Wilkins M.J."/>
            <person name="Karaoz U."/>
            <person name="Brodie E.L."/>
            <person name="Williams K.H."/>
            <person name="Hubbard S.S."/>
            <person name="Banfield J.F."/>
        </authorList>
    </citation>
    <scope>NUCLEOTIDE SEQUENCE [LARGE SCALE GENOMIC DNA]</scope>
</reference>
<dbReference type="PANTHER" id="PTHR30314">
    <property type="entry name" value="CELL DIVISION PROTEIN FTSZ-RELATED"/>
    <property type="match status" value="1"/>
</dbReference>
<dbReference type="PRINTS" id="PR00423">
    <property type="entry name" value="CELLDVISFTSZ"/>
</dbReference>
<evidence type="ECO:0000259" key="8">
    <source>
        <dbReference type="SMART" id="SM00865"/>
    </source>
</evidence>
<accession>A0A1F7TMD4</accession>
<dbReference type="SUPFAM" id="SSF52490">
    <property type="entry name" value="Tubulin nucleotide-binding domain-like"/>
    <property type="match status" value="1"/>
</dbReference>
<keyword evidence="4 9" id="KW-0132">Cell division</keyword>
<dbReference type="STRING" id="1802385.A2856_03685"/>